<dbReference type="Proteomes" id="UP000594638">
    <property type="component" value="Unassembled WGS sequence"/>
</dbReference>
<keyword evidence="2" id="KW-1185">Reference proteome</keyword>
<dbReference type="Gramene" id="OE9A073643T1">
    <property type="protein sequence ID" value="OE9A073643C1"/>
    <property type="gene ID" value="OE9A073643"/>
</dbReference>
<reference evidence="1 2" key="1">
    <citation type="submission" date="2019-12" db="EMBL/GenBank/DDBJ databases">
        <authorList>
            <person name="Alioto T."/>
            <person name="Alioto T."/>
            <person name="Gomez Garrido J."/>
        </authorList>
    </citation>
    <scope>NUCLEOTIDE SEQUENCE [LARGE SCALE GENOMIC DNA]</scope>
</reference>
<gene>
    <name evidence="1" type="ORF">OLEA9_A073643</name>
</gene>
<comment type="caution">
    <text evidence="1">The sequence shown here is derived from an EMBL/GenBank/DDBJ whole genome shotgun (WGS) entry which is preliminary data.</text>
</comment>
<dbReference type="AlphaFoldDB" id="A0A8S0T8E0"/>
<protein>
    <submittedName>
        <fullName evidence="1">Uncharacterized protein</fullName>
    </submittedName>
</protein>
<name>A0A8S0T8E0_OLEEU</name>
<evidence type="ECO:0000313" key="1">
    <source>
        <dbReference type="EMBL" id="CAA3000838.1"/>
    </source>
</evidence>
<dbReference type="EMBL" id="CACTIH010005715">
    <property type="protein sequence ID" value="CAA3000838.1"/>
    <property type="molecule type" value="Genomic_DNA"/>
</dbReference>
<dbReference type="OrthoDB" id="1750169at2759"/>
<organism evidence="1 2">
    <name type="scientific">Olea europaea subsp. europaea</name>
    <dbReference type="NCBI Taxonomy" id="158383"/>
    <lineage>
        <taxon>Eukaryota</taxon>
        <taxon>Viridiplantae</taxon>
        <taxon>Streptophyta</taxon>
        <taxon>Embryophyta</taxon>
        <taxon>Tracheophyta</taxon>
        <taxon>Spermatophyta</taxon>
        <taxon>Magnoliopsida</taxon>
        <taxon>eudicotyledons</taxon>
        <taxon>Gunneridae</taxon>
        <taxon>Pentapetalae</taxon>
        <taxon>asterids</taxon>
        <taxon>lamiids</taxon>
        <taxon>Lamiales</taxon>
        <taxon>Oleaceae</taxon>
        <taxon>Oleeae</taxon>
        <taxon>Olea</taxon>
    </lineage>
</organism>
<evidence type="ECO:0000313" key="2">
    <source>
        <dbReference type="Proteomes" id="UP000594638"/>
    </source>
</evidence>
<accession>A0A8S0T8E0</accession>
<proteinExistence type="predicted"/>
<sequence>MEFDFCISEDARLRAHISQRNYLKYVNTVMDHFDNRQCEDFHNSPFEYLAELIQQLVFKTIHTDKVNELWFNVQGNLMRFSLQEYTLVTSVGEEKVEREVLQIPGHAAPINHAEFEAYDVMDSDGKFIVCITSGYVTYGDLTKVPVPATVAESGHRFHTTRRRSVRLRRLVPAIRTPCTRGTKQTKN</sequence>